<accession>A0A0R3LCM0</accession>
<name>A0A0R3LCM0_9BRAD</name>
<reference evidence="2 3" key="1">
    <citation type="submission" date="2014-03" db="EMBL/GenBank/DDBJ databases">
        <title>Bradyrhizobium valentinum sp. nov., isolated from effective nodules of Lupinus mariae-josephae, a lupine endemic of basic-lime soils in Eastern Spain.</title>
        <authorList>
            <person name="Duran D."/>
            <person name="Rey L."/>
            <person name="Navarro A."/>
            <person name="Busquets A."/>
            <person name="Imperial J."/>
            <person name="Ruiz-Argueso T."/>
        </authorList>
    </citation>
    <scope>NUCLEOTIDE SEQUENCE [LARGE SCALE GENOMIC DNA]</scope>
    <source>
        <strain evidence="2 3">LmjM3</strain>
    </source>
</reference>
<dbReference type="Proteomes" id="UP000051913">
    <property type="component" value="Unassembled WGS sequence"/>
</dbReference>
<sequence>MKRYFFDLRDGDELTPDDEGLELSTMEAVQEEAARSLADMARDVYRRPHNGAGHRMAIEVRDDTGPVLQAKFTFQIERLKH</sequence>
<feature type="domain" description="DUF6894" evidence="1">
    <location>
        <begin position="3"/>
        <end position="72"/>
    </location>
</feature>
<comment type="caution">
    <text evidence="2">The sequence shown here is derived from an EMBL/GenBank/DDBJ whole genome shotgun (WGS) entry which is preliminary data.</text>
</comment>
<dbReference type="InterPro" id="IPR054189">
    <property type="entry name" value="DUF6894"/>
</dbReference>
<evidence type="ECO:0000259" key="1">
    <source>
        <dbReference type="Pfam" id="PF21834"/>
    </source>
</evidence>
<organism evidence="2 3">
    <name type="scientific">Bradyrhizobium valentinum</name>
    <dbReference type="NCBI Taxonomy" id="1518501"/>
    <lineage>
        <taxon>Bacteria</taxon>
        <taxon>Pseudomonadati</taxon>
        <taxon>Pseudomonadota</taxon>
        <taxon>Alphaproteobacteria</taxon>
        <taxon>Hyphomicrobiales</taxon>
        <taxon>Nitrobacteraceae</taxon>
        <taxon>Bradyrhizobium</taxon>
    </lineage>
</organism>
<keyword evidence="3" id="KW-1185">Reference proteome</keyword>
<protein>
    <recommendedName>
        <fullName evidence="1">DUF6894 domain-containing protein</fullName>
    </recommendedName>
</protein>
<dbReference type="EMBL" id="LLXX01000142">
    <property type="protein sequence ID" value="KRR03253.1"/>
    <property type="molecule type" value="Genomic_DNA"/>
</dbReference>
<evidence type="ECO:0000313" key="2">
    <source>
        <dbReference type="EMBL" id="KRR03253.1"/>
    </source>
</evidence>
<gene>
    <name evidence="2" type="ORF">CP49_15035</name>
</gene>
<dbReference type="RefSeq" id="WP_057852775.1">
    <property type="nucleotide sequence ID" value="NZ_LLXX01000142.1"/>
</dbReference>
<dbReference type="AlphaFoldDB" id="A0A0R3LCM0"/>
<dbReference type="STRING" id="1518501.CQ10_42200"/>
<evidence type="ECO:0000313" key="3">
    <source>
        <dbReference type="Proteomes" id="UP000051913"/>
    </source>
</evidence>
<dbReference type="Pfam" id="PF21834">
    <property type="entry name" value="DUF6894"/>
    <property type="match status" value="1"/>
</dbReference>
<proteinExistence type="predicted"/>